<keyword evidence="2" id="KW-1185">Reference proteome</keyword>
<accession>A0ABY6V453</accession>
<sequence length="73" mass="8206">MCYNSGQTSSYGKIEAAAESFYRNLSDDKRGPVFSNFYKEAKKTPPGNYHLIVAFEVFKGSATALNRVMSREE</sequence>
<comment type="caution">
    <text evidence="1">The sequence shown here is derived from an EMBL/GenBank/DDBJ whole genome shotgun (WGS) entry which is preliminary data.</text>
</comment>
<organism evidence="1 2">
    <name type="scientific">Bionectria ochroleuca</name>
    <name type="common">Gliocladium roseum</name>
    <dbReference type="NCBI Taxonomy" id="29856"/>
    <lineage>
        <taxon>Eukaryota</taxon>
        <taxon>Fungi</taxon>
        <taxon>Dikarya</taxon>
        <taxon>Ascomycota</taxon>
        <taxon>Pezizomycotina</taxon>
        <taxon>Sordariomycetes</taxon>
        <taxon>Hypocreomycetidae</taxon>
        <taxon>Hypocreales</taxon>
        <taxon>Bionectriaceae</taxon>
        <taxon>Clonostachys</taxon>
    </lineage>
</organism>
<protein>
    <submittedName>
        <fullName evidence="1">Uncharacterized protein</fullName>
    </submittedName>
</protein>
<proteinExistence type="predicted"/>
<name>A0ABY6V453_BIOOC</name>
<evidence type="ECO:0000313" key="2">
    <source>
        <dbReference type="Proteomes" id="UP000766486"/>
    </source>
</evidence>
<dbReference type="Proteomes" id="UP000766486">
    <property type="component" value="Unassembled WGS sequence"/>
</dbReference>
<evidence type="ECO:0000313" key="1">
    <source>
        <dbReference type="EMBL" id="VUC37287.1"/>
    </source>
</evidence>
<dbReference type="EMBL" id="CABFNS010000937">
    <property type="protein sequence ID" value="VUC37287.1"/>
    <property type="molecule type" value="Genomic_DNA"/>
</dbReference>
<gene>
    <name evidence="1" type="ORF">CLO192961_LOCUS466356</name>
</gene>
<reference evidence="1 2" key="1">
    <citation type="submission" date="2019-06" db="EMBL/GenBank/DDBJ databases">
        <authorList>
            <person name="Broberg M."/>
        </authorList>
    </citation>
    <scope>NUCLEOTIDE SEQUENCE [LARGE SCALE GENOMIC DNA]</scope>
</reference>